<dbReference type="Pfam" id="PF14011">
    <property type="entry name" value="ESX-1_EspG"/>
    <property type="match status" value="1"/>
</dbReference>
<keyword evidence="4" id="KW-0143">Chaperone</keyword>
<evidence type="ECO:0000256" key="1">
    <source>
        <dbReference type="ARBA" id="ARBA00004496"/>
    </source>
</evidence>
<keyword evidence="3" id="KW-0963">Cytoplasm</keyword>
<dbReference type="AlphaFoldDB" id="A0A5M7BNK2"/>
<gene>
    <name evidence="5" type="ORF">F1721_20230</name>
</gene>
<dbReference type="EMBL" id="VWPH01000009">
    <property type="protein sequence ID" value="KAA5831342.1"/>
    <property type="molecule type" value="Genomic_DNA"/>
</dbReference>
<evidence type="ECO:0000313" key="6">
    <source>
        <dbReference type="Proteomes" id="UP000323946"/>
    </source>
</evidence>
<proteinExistence type="inferred from homology"/>
<dbReference type="InterPro" id="IPR025734">
    <property type="entry name" value="EspG"/>
</dbReference>
<evidence type="ECO:0000256" key="4">
    <source>
        <dbReference type="ARBA" id="ARBA00023186"/>
    </source>
</evidence>
<comment type="similarity">
    <text evidence="2">Belongs to the EspG family.</text>
</comment>
<organism evidence="5 6">
    <name type="scientific">Saccharopolyspora hirsuta</name>
    <dbReference type="NCBI Taxonomy" id="1837"/>
    <lineage>
        <taxon>Bacteria</taxon>
        <taxon>Bacillati</taxon>
        <taxon>Actinomycetota</taxon>
        <taxon>Actinomycetes</taxon>
        <taxon>Pseudonocardiales</taxon>
        <taxon>Pseudonocardiaceae</taxon>
        <taxon>Saccharopolyspora</taxon>
    </lineage>
</organism>
<dbReference type="SMR" id="A0A5M7BNK2"/>
<name>A0A5M7BNK2_SACHI</name>
<comment type="subcellular location">
    <subcellularLocation>
        <location evidence="1">Cytoplasm</location>
    </subcellularLocation>
</comment>
<evidence type="ECO:0000256" key="3">
    <source>
        <dbReference type="ARBA" id="ARBA00022490"/>
    </source>
</evidence>
<sequence length="274" mass="29853">MAGRELSLSPTAASYLCTKFDLQLHPLLRVGWLPVEATDEDRRAAAERGQQELAQQGLLDADGLHPFLEDAIHLLARPPLAVGLAVNSRDSESFNAVLVEHGRSTIQAYQPDGEPQSQLREIRIKRHEHGGPAGNAVNLLGRIAAGEGASVSVPYEQLDRAAKRMSGGESSFGSALSANGIRGNDAKTLAQAFSAKRTLEGLFTVRAYDQKVRRMHTLPFNLQFFATESGCYLAQRKPGRDGREWYTLAPADGRKLVGTIDEMVKILTRPAARV</sequence>
<dbReference type="OrthoDB" id="5175124at2"/>
<reference evidence="5 6" key="1">
    <citation type="submission" date="2019-09" db="EMBL/GenBank/DDBJ databases">
        <title>Draft genome sequence of the thermophilic Saccharopolyspora hirsuta VKM Ac-666T.</title>
        <authorList>
            <person name="Lobastova T.G."/>
            <person name="Fokina V."/>
            <person name="Bragin E.Y."/>
            <person name="Shtratnikova V.Y."/>
            <person name="Starodumova I.P."/>
            <person name="Tarlachkov S.V."/>
            <person name="Donova M.V."/>
        </authorList>
    </citation>
    <scope>NUCLEOTIDE SEQUENCE [LARGE SCALE GENOMIC DNA]</scope>
    <source>
        <strain evidence="5 6">VKM Ac-666</strain>
    </source>
</reference>
<dbReference type="Proteomes" id="UP000323946">
    <property type="component" value="Unassembled WGS sequence"/>
</dbReference>
<accession>A0A5M7BNK2</accession>
<evidence type="ECO:0000313" key="5">
    <source>
        <dbReference type="EMBL" id="KAA5831342.1"/>
    </source>
</evidence>
<dbReference type="RefSeq" id="WP_150068307.1">
    <property type="nucleotide sequence ID" value="NZ_JBEPDJ010000001.1"/>
</dbReference>
<comment type="caution">
    <text evidence="5">The sequence shown here is derived from an EMBL/GenBank/DDBJ whole genome shotgun (WGS) entry which is preliminary data.</text>
</comment>
<evidence type="ECO:0000256" key="2">
    <source>
        <dbReference type="ARBA" id="ARBA00006411"/>
    </source>
</evidence>
<protein>
    <submittedName>
        <fullName evidence="5">ESX secretion-associated protein EspG</fullName>
    </submittedName>
</protein>
<keyword evidence="6" id="KW-1185">Reference proteome</keyword>